<organism evidence="15 16">
    <name type="scientific">Candidatus Electrothrix aarhusensis</name>
    <dbReference type="NCBI Taxonomy" id="1859131"/>
    <lineage>
        <taxon>Bacteria</taxon>
        <taxon>Pseudomonadati</taxon>
        <taxon>Thermodesulfobacteriota</taxon>
        <taxon>Desulfobulbia</taxon>
        <taxon>Desulfobulbales</taxon>
        <taxon>Desulfobulbaceae</taxon>
        <taxon>Candidatus Electrothrix</taxon>
    </lineage>
</organism>
<dbReference type="InterPro" id="IPR036097">
    <property type="entry name" value="HisK_dim/P_sf"/>
</dbReference>
<evidence type="ECO:0000259" key="14">
    <source>
        <dbReference type="PROSITE" id="PS50112"/>
    </source>
</evidence>
<keyword evidence="10" id="KW-1133">Transmembrane helix</keyword>
<dbReference type="Pfam" id="PF13426">
    <property type="entry name" value="PAS_9"/>
    <property type="match status" value="1"/>
</dbReference>
<keyword evidence="8" id="KW-0418">Kinase</keyword>
<accession>A0A3S3RSR8</accession>
<dbReference type="InterPro" id="IPR005467">
    <property type="entry name" value="His_kinase_dom"/>
</dbReference>
<keyword evidence="11" id="KW-0902">Two-component regulatory system</keyword>
<evidence type="ECO:0000256" key="7">
    <source>
        <dbReference type="ARBA" id="ARBA00022741"/>
    </source>
</evidence>
<dbReference type="GO" id="GO:0000156">
    <property type="term" value="F:phosphorelay response regulator activity"/>
    <property type="evidence" value="ECO:0007669"/>
    <property type="project" value="TreeGrafter"/>
</dbReference>
<evidence type="ECO:0000313" key="15">
    <source>
        <dbReference type="EMBL" id="RWX47079.1"/>
    </source>
</evidence>
<comment type="caution">
    <text evidence="15">The sequence shown here is derived from an EMBL/GenBank/DDBJ whole genome shotgun (WGS) entry which is preliminary data.</text>
</comment>
<protein>
    <recommendedName>
        <fullName evidence="3">histidine kinase</fullName>
        <ecNumber evidence="3">2.7.13.3</ecNumber>
    </recommendedName>
</protein>
<dbReference type="Pfam" id="PF00512">
    <property type="entry name" value="HisKA"/>
    <property type="match status" value="1"/>
</dbReference>
<dbReference type="SMART" id="SM00091">
    <property type="entry name" value="PAS"/>
    <property type="match status" value="1"/>
</dbReference>
<evidence type="ECO:0000256" key="2">
    <source>
        <dbReference type="ARBA" id="ARBA00004141"/>
    </source>
</evidence>
<comment type="subcellular location">
    <subcellularLocation>
        <location evidence="2">Membrane</location>
        <topology evidence="2">Multi-pass membrane protein</topology>
    </subcellularLocation>
</comment>
<dbReference type="SUPFAM" id="SSF55785">
    <property type="entry name" value="PYP-like sensor domain (PAS domain)"/>
    <property type="match status" value="1"/>
</dbReference>
<dbReference type="PANTHER" id="PTHR42878">
    <property type="entry name" value="TWO-COMPONENT HISTIDINE KINASE"/>
    <property type="match status" value="1"/>
</dbReference>
<evidence type="ECO:0000256" key="1">
    <source>
        <dbReference type="ARBA" id="ARBA00000085"/>
    </source>
</evidence>
<evidence type="ECO:0000256" key="5">
    <source>
        <dbReference type="ARBA" id="ARBA00022679"/>
    </source>
</evidence>
<reference evidence="15 16" key="1">
    <citation type="submission" date="2017-01" db="EMBL/GenBank/DDBJ databases">
        <title>The cable genome- insights into the physiology and evolution of filamentous bacteria capable of sulfide oxidation via long distance electron transfer.</title>
        <authorList>
            <person name="Schreiber L."/>
            <person name="Bjerg J.T."/>
            <person name="Boggild A."/>
            <person name="Van De Vossenberg J."/>
            <person name="Meysman F."/>
            <person name="Nielsen L.P."/>
            <person name="Schramm A."/>
            <person name="Kjeldsen K.U."/>
        </authorList>
    </citation>
    <scope>NUCLEOTIDE SEQUENCE [LARGE SCALE GENOMIC DNA]</scope>
    <source>
        <strain evidence="15">MCF</strain>
    </source>
</reference>
<dbReference type="SMART" id="SM00387">
    <property type="entry name" value="HATPase_c"/>
    <property type="match status" value="1"/>
</dbReference>
<evidence type="ECO:0000313" key="16">
    <source>
        <dbReference type="Proteomes" id="UP000287853"/>
    </source>
</evidence>
<dbReference type="PROSITE" id="PS50109">
    <property type="entry name" value="HIS_KIN"/>
    <property type="match status" value="1"/>
</dbReference>
<dbReference type="Gene3D" id="1.10.287.130">
    <property type="match status" value="1"/>
</dbReference>
<dbReference type="EMBL" id="MTKO01000041">
    <property type="protein sequence ID" value="RWX47079.1"/>
    <property type="molecule type" value="Genomic_DNA"/>
</dbReference>
<dbReference type="PANTHER" id="PTHR42878:SF7">
    <property type="entry name" value="SENSOR HISTIDINE KINASE GLRK"/>
    <property type="match status" value="1"/>
</dbReference>
<dbReference type="Gene3D" id="3.30.565.10">
    <property type="entry name" value="Histidine kinase-like ATPase, C-terminal domain"/>
    <property type="match status" value="1"/>
</dbReference>
<evidence type="ECO:0000256" key="9">
    <source>
        <dbReference type="ARBA" id="ARBA00022840"/>
    </source>
</evidence>
<keyword evidence="9" id="KW-0067">ATP-binding</keyword>
<evidence type="ECO:0000256" key="6">
    <source>
        <dbReference type="ARBA" id="ARBA00022692"/>
    </source>
</evidence>
<dbReference type="EC" id="2.7.13.3" evidence="3"/>
<keyword evidence="16" id="KW-1185">Reference proteome</keyword>
<dbReference type="AlphaFoldDB" id="A0A3S3RSR8"/>
<dbReference type="NCBIfam" id="TIGR00229">
    <property type="entry name" value="sensory_box"/>
    <property type="match status" value="1"/>
</dbReference>
<evidence type="ECO:0000256" key="12">
    <source>
        <dbReference type="ARBA" id="ARBA00023136"/>
    </source>
</evidence>
<dbReference type="FunFam" id="3.30.565.10:FF:000006">
    <property type="entry name" value="Sensor histidine kinase WalK"/>
    <property type="match status" value="1"/>
</dbReference>
<name>A0A3S3RSR8_9BACT</name>
<keyword evidence="4" id="KW-0597">Phosphoprotein</keyword>
<dbReference type="GO" id="GO:0000155">
    <property type="term" value="F:phosphorelay sensor kinase activity"/>
    <property type="evidence" value="ECO:0007669"/>
    <property type="project" value="InterPro"/>
</dbReference>
<dbReference type="Pfam" id="PF02518">
    <property type="entry name" value="HATPase_c"/>
    <property type="match status" value="1"/>
</dbReference>
<keyword evidence="7" id="KW-0547">Nucleotide-binding</keyword>
<dbReference type="GO" id="GO:0007234">
    <property type="term" value="P:osmosensory signaling via phosphorelay pathway"/>
    <property type="evidence" value="ECO:0007669"/>
    <property type="project" value="TreeGrafter"/>
</dbReference>
<evidence type="ECO:0000256" key="11">
    <source>
        <dbReference type="ARBA" id="ARBA00023012"/>
    </source>
</evidence>
<evidence type="ECO:0000256" key="4">
    <source>
        <dbReference type="ARBA" id="ARBA00022553"/>
    </source>
</evidence>
<dbReference type="Gene3D" id="3.30.450.20">
    <property type="entry name" value="PAS domain"/>
    <property type="match status" value="1"/>
</dbReference>
<dbReference type="PROSITE" id="PS50112">
    <property type="entry name" value="PAS"/>
    <property type="match status" value="1"/>
</dbReference>
<evidence type="ECO:0000259" key="13">
    <source>
        <dbReference type="PROSITE" id="PS50109"/>
    </source>
</evidence>
<dbReference type="InterPro" id="IPR003661">
    <property type="entry name" value="HisK_dim/P_dom"/>
</dbReference>
<feature type="domain" description="Histidine kinase" evidence="13">
    <location>
        <begin position="141"/>
        <end position="358"/>
    </location>
</feature>
<comment type="catalytic activity">
    <reaction evidence="1">
        <text>ATP + protein L-histidine = ADP + protein N-phospho-L-histidine.</text>
        <dbReference type="EC" id="2.7.13.3"/>
    </reaction>
</comment>
<dbReference type="Proteomes" id="UP000287853">
    <property type="component" value="Unassembled WGS sequence"/>
</dbReference>
<keyword evidence="6" id="KW-0812">Transmembrane</keyword>
<proteinExistence type="predicted"/>
<dbReference type="InterPro" id="IPR000014">
    <property type="entry name" value="PAS"/>
</dbReference>
<dbReference type="InterPro" id="IPR050351">
    <property type="entry name" value="BphY/WalK/GraS-like"/>
</dbReference>
<dbReference type="GO" id="GO:0016020">
    <property type="term" value="C:membrane"/>
    <property type="evidence" value="ECO:0007669"/>
    <property type="project" value="UniProtKB-SubCell"/>
</dbReference>
<feature type="domain" description="PAS" evidence="14">
    <location>
        <begin position="11"/>
        <end position="56"/>
    </location>
</feature>
<dbReference type="CDD" id="cd00130">
    <property type="entry name" value="PAS"/>
    <property type="match status" value="1"/>
</dbReference>
<dbReference type="CDD" id="cd00075">
    <property type="entry name" value="HATPase"/>
    <property type="match status" value="1"/>
</dbReference>
<dbReference type="GO" id="GO:0030295">
    <property type="term" value="F:protein kinase activator activity"/>
    <property type="evidence" value="ECO:0007669"/>
    <property type="project" value="TreeGrafter"/>
</dbReference>
<dbReference type="InterPro" id="IPR003594">
    <property type="entry name" value="HATPase_dom"/>
</dbReference>
<dbReference type="SUPFAM" id="SSF47384">
    <property type="entry name" value="Homodimeric domain of signal transducing histidine kinase"/>
    <property type="match status" value="1"/>
</dbReference>
<keyword evidence="12" id="KW-0472">Membrane</keyword>
<dbReference type="SMART" id="SM00388">
    <property type="entry name" value="HisKA"/>
    <property type="match status" value="1"/>
</dbReference>
<keyword evidence="5 15" id="KW-0808">Transferase</keyword>
<evidence type="ECO:0000256" key="3">
    <source>
        <dbReference type="ARBA" id="ARBA00012438"/>
    </source>
</evidence>
<evidence type="ECO:0000256" key="8">
    <source>
        <dbReference type="ARBA" id="ARBA00022777"/>
    </source>
</evidence>
<dbReference type="InterPro" id="IPR035965">
    <property type="entry name" value="PAS-like_dom_sf"/>
</dbReference>
<gene>
    <name evidence="15" type="ORF">H206_00119</name>
</gene>
<sequence length="358" mass="39853">MIYKEEAGIMSQDQLNSLIIAELPVALFVVDGDYKIIEFNPAAEKITGMKRQEVLGCSCSEVLSSNLCEHYCPLRESLATGEPCLGKEAIIQTRNGKKIPIILSSRSIIEDSGELFCCIEIFRDATDTKELAAHKRNVLSLFTHDLKAPVMITGGFVNRLLKGKAGPLNEKQTSYLQIIQKELKRQEEYIQSFLDSSRIESGRIELELQPCELGSLLKDIVTGFKVQAALKRIDIELDMPQGLAQTLLDKLHFGRVISNLLDNAIKYSQSDTLVQVRVCQTEKQFIFEVRDQGPGISLQNQIHIFEHYFRPARHCCEQAKGSGLGLAAVKAIVEAHSGSVWLRSLPGEGCAFFVSLPK</sequence>
<dbReference type="GO" id="GO:0005524">
    <property type="term" value="F:ATP binding"/>
    <property type="evidence" value="ECO:0007669"/>
    <property type="project" value="UniProtKB-KW"/>
</dbReference>
<dbReference type="PRINTS" id="PR00344">
    <property type="entry name" value="BCTRLSENSOR"/>
</dbReference>
<dbReference type="InterPro" id="IPR004358">
    <property type="entry name" value="Sig_transdc_His_kin-like_C"/>
</dbReference>
<evidence type="ECO:0000256" key="10">
    <source>
        <dbReference type="ARBA" id="ARBA00022989"/>
    </source>
</evidence>
<dbReference type="SUPFAM" id="SSF55874">
    <property type="entry name" value="ATPase domain of HSP90 chaperone/DNA topoisomerase II/histidine kinase"/>
    <property type="match status" value="1"/>
</dbReference>
<dbReference type="InterPro" id="IPR036890">
    <property type="entry name" value="HATPase_C_sf"/>
</dbReference>